<evidence type="ECO:0000259" key="8">
    <source>
        <dbReference type="Pfam" id="PF04039"/>
    </source>
</evidence>
<feature type="transmembrane region" description="Helical" evidence="7">
    <location>
        <begin position="178"/>
        <end position="202"/>
    </location>
</feature>
<dbReference type="PANTHER" id="PTHR33932:SF4">
    <property type="entry name" value="NA(+)_H(+) ANTIPORTER SUBUNIT B"/>
    <property type="match status" value="1"/>
</dbReference>
<comment type="similarity">
    <text evidence="2">Belongs to the CPA3 antiporters (TC 2.A.63) subunit B family.</text>
</comment>
<feature type="transmembrane region" description="Helical" evidence="7">
    <location>
        <begin position="208"/>
        <end position="235"/>
    </location>
</feature>
<evidence type="ECO:0000256" key="3">
    <source>
        <dbReference type="ARBA" id="ARBA00022475"/>
    </source>
</evidence>
<dbReference type="Pfam" id="PF20501">
    <property type="entry name" value="MbhE"/>
    <property type="match status" value="1"/>
</dbReference>
<feature type="transmembrane region" description="Helical" evidence="7">
    <location>
        <begin position="21"/>
        <end position="41"/>
    </location>
</feature>
<keyword evidence="3" id="KW-1003">Cell membrane</keyword>
<dbReference type="InterPro" id="IPR046806">
    <property type="entry name" value="MrpA_C/MbhE"/>
</dbReference>
<feature type="transmembrane region" description="Helical" evidence="7">
    <location>
        <begin position="147"/>
        <end position="166"/>
    </location>
</feature>
<evidence type="ECO:0000256" key="1">
    <source>
        <dbReference type="ARBA" id="ARBA00004651"/>
    </source>
</evidence>
<dbReference type="Proteomes" id="UP000292345">
    <property type="component" value="Unassembled WGS sequence"/>
</dbReference>
<dbReference type="EMBL" id="PPUZ01000043">
    <property type="protein sequence ID" value="RZM77561.1"/>
    <property type="molecule type" value="Genomic_DNA"/>
</dbReference>
<proteinExistence type="inferred from homology"/>
<gene>
    <name evidence="10" type="ORF">C3B51_16035</name>
</gene>
<evidence type="ECO:0000256" key="7">
    <source>
        <dbReference type="SAM" id="Phobius"/>
    </source>
</evidence>
<feature type="transmembrane region" description="Helical" evidence="7">
    <location>
        <begin position="120"/>
        <end position="141"/>
    </location>
</feature>
<protein>
    <submittedName>
        <fullName evidence="10">Uncharacterized protein</fullName>
    </submittedName>
</protein>
<reference evidence="10 11" key="1">
    <citation type="submission" date="2018-01" db="EMBL/GenBank/DDBJ databases">
        <title>Co-occurrence of chitin degradation, pigmentation and bioactivity in marine Pseudoalteromonas.</title>
        <authorList>
            <person name="Paulsen S."/>
            <person name="Gram L."/>
            <person name="Machado H."/>
        </authorList>
    </citation>
    <scope>NUCLEOTIDE SEQUENCE [LARGE SCALE GENOMIC DNA]</scope>
    <source>
        <strain evidence="10 11">S1946</strain>
    </source>
</reference>
<evidence type="ECO:0000313" key="10">
    <source>
        <dbReference type="EMBL" id="RZM77561.1"/>
    </source>
</evidence>
<dbReference type="InterPro" id="IPR050622">
    <property type="entry name" value="CPA3_antiporter_subunitB"/>
</dbReference>
<dbReference type="InterPro" id="IPR007182">
    <property type="entry name" value="MnhB"/>
</dbReference>
<keyword evidence="5 7" id="KW-1133">Transmembrane helix</keyword>
<evidence type="ECO:0000256" key="4">
    <source>
        <dbReference type="ARBA" id="ARBA00022692"/>
    </source>
</evidence>
<evidence type="ECO:0000256" key="5">
    <source>
        <dbReference type="ARBA" id="ARBA00022989"/>
    </source>
</evidence>
<feature type="domain" description="Na+/H+ antiporter MnhB subunit-related protein" evidence="8">
    <location>
        <begin position="117"/>
        <end position="230"/>
    </location>
</feature>
<evidence type="ECO:0000259" key="9">
    <source>
        <dbReference type="Pfam" id="PF20501"/>
    </source>
</evidence>
<name>A0A4Q7E495_9GAMM</name>
<evidence type="ECO:0000313" key="11">
    <source>
        <dbReference type="Proteomes" id="UP000292345"/>
    </source>
</evidence>
<feature type="domain" description="MrpA C-terminal/MbhE" evidence="9">
    <location>
        <begin position="52"/>
        <end position="94"/>
    </location>
</feature>
<dbReference type="RefSeq" id="WP_130245712.1">
    <property type="nucleotide sequence ID" value="NZ_PPUZ01000043.1"/>
</dbReference>
<dbReference type="GO" id="GO:0005886">
    <property type="term" value="C:plasma membrane"/>
    <property type="evidence" value="ECO:0007669"/>
    <property type="project" value="UniProtKB-SubCell"/>
</dbReference>
<keyword evidence="4 7" id="KW-0812">Transmembrane</keyword>
<evidence type="ECO:0000256" key="6">
    <source>
        <dbReference type="ARBA" id="ARBA00023136"/>
    </source>
</evidence>
<dbReference type="PANTHER" id="PTHR33932">
    <property type="entry name" value="NA(+)/H(+) ANTIPORTER SUBUNIT B"/>
    <property type="match status" value="1"/>
</dbReference>
<accession>A0A4Q7E495</accession>
<organism evidence="10 11">
    <name type="scientific">Pseudoalteromonas rubra</name>
    <dbReference type="NCBI Taxonomy" id="43658"/>
    <lineage>
        <taxon>Bacteria</taxon>
        <taxon>Pseudomonadati</taxon>
        <taxon>Pseudomonadota</taxon>
        <taxon>Gammaproteobacteria</taxon>
        <taxon>Alteromonadales</taxon>
        <taxon>Pseudoalteromonadaceae</taxon>
        <taxon>Pseudoalteromonas</taxon>
    </lineage>
</organism>
<dbReference type="AlphaFoldDB" id="A0A4Q7E495"/>
<comment type="caution">
    <text evidence="10">The sequence shown here is derived from an EMBL/GenBank/DDBJ whole genome shotgun (WGS) entry which is preliminary data.</text>
</comment>
<dbReference type="Pfam" id="PF04039">
    <property type="entry name" value="MnhB"/>
    <property type="match status" value="1"/>
</dbReference>
<sequence>MFNDLTLGRNTQQKAGLPLGVLIMLVLAIAAACLFLIKALIDFGSAEQPLVTLVASNLAQSGVDNPVTAVLLNFRSYDTLLEVAVLLIVALAVMPASTEQSKLRFISVSVPTERSFVLEAFLRWLLPAIVVTSGYLLWTGAALPGGAFQAGALLAGAGILLLLAGHHSFNFNAPAARLLLVVGLAVFLLVGAAVILSSGIALAYPQAWAGMLILVIEVAATLTIAAILVLLFCALQVEPPRAKYEGPKKEEHS</sequence>
<keyword evidence="6 7" id="KW-0472">Membrane</keyword>
<comment type="subcellular location">
    <subcellularLocation>
        <location evidence="1">Cell membrane</location>
        <topology evidence="1">Multi-pass membrane protein</topology>
    </subcellularLocation>
</comment>
<evidence type="ECO:0000256" key="2">
    <source>
        <dbReference type="ARBA" id="ARBA00009425"/>
    </source>
</evidence>